<dbReference type="InterPro" id="IPR000528">
    <property type="entry name" value="Plant_nsLTP"/>
</dbReference>
<keyword evidence="9" id="KW-1185">Reference proteome</keyword>
<dbReference type="PANTHER" id="PTHR33076">
    <property type="entry name" value="NON-SPECIFIC LIPID-TRANSFER PROTEIN 2-RELATED"/>
    <property type="match status" value="1"/>
</dbReference>
<dbReference type="CDD" id="cd01960">
    <property type="entry name" value="nsLTP1"/>
    <property type="match status" value="1"/>
</dbReference>
<dbReference type="Proteomes" id="UP001187192">
    <property type="component" value="Unassembled WGS sequence"/>
</dbReference>
<evidence type="ECO:0000256" key="1">
    <source>
        <dbReference type="ARBA" id="ARBA00003211"/>
    </source>
</evidence>
<organism evidence="8 9">
    <name type="scientific">Ficus carica</name>
    <name type="common">Common fig</name>
    <dbReference type="NCBI Taxonomy" id="3494"/>
    <lineage>
        <taxon>Eukaryota</taxon>
        <taxon>Viridiplantae</taxon>
        <taxon>Streptophyta</taxon>
        <taxon>Embryophyta</taxon>
        <taxon>Tracheophyta</taxon>
        <taxon>Spermatophyta</taxon>
        <taxon>Magnoliopsida</taxon>
        <taxon>eudicotyledons</taxon>
        <taxon>Gunneridae</taxon>
        <taxon>Pentapetalae</taxon>
        <taxon>rosids</taxon>
        <taxon>fabids</taxon>
        <taxon>Rosales</taxon>
        <taxon>Moraceae</taxon>
        <taxon>Ficeae</taxon>
        <taxon>Ficus</taxon>
    </lineage>
</organism>
<comment type="caution">
    <text evidence="8">The sequence shown here is derived from an EMBL/GenBank/DDBJ whole genome shotgun (WGS) entry which is preliminary data.</text>
</comment>
<gene>
    <name evidence="8" type="ORF">TIFTF001_006016</name>
</gene>
<keyword evidence="3" id="KW-0813">Transport</keyword>
<dbReference type="SUPFAM" id="SSF47699">
    <property type="entry name" value="Bifunctional inhibitor/lipid-transfer protein/seed storage 2S albumin"/>
    <property type="match status" value="1"/>
</dbReference>
<dbReference type="Gramene" id="FCD_00006011-RA">
    <property type="protein sequence ID" value="FCD_00006011-RA:cds"/>
    <property type="gene ID" value="FCD_00006011"/>
</dbReference>
<evidence type="ECO:0000313" key="8">
    <source>
        <dbReference type="EMBL" id="GMN36433.1"/>
    </source>
</evidence>
<protein>
    <recommendedName>
        <fullName evidence="7">Bifunctional inhibitor/plant lipid transfer protein/seed storage helical domain-containing protein</fullName>
    </recommendedName>
</protein>
<dbReference type="InterPro" id="IPR016140">
    <property type="entry name" value="Bifunc_inhib/LTP/seed_store"/>
</dbReference>
<accession>A0AA87ZZK4</accession>
<keyword evidence="5" id="KW-1015">Disulfide bond</keyword>
<dbReference type="AlphaFoldDB" id="A0AA87ZZK4"/>
<feature type="signal peptide" evidence="6">
    <location>
        <begin position="1"/>
        <end position="22"/>
    </location>
</feature>
<dbReference type="InterPro" id="IPR036312">
    <property type="entry name" value="Bifun_inhib/LTP/seed_sf"/>
</dbReference>
<dbReference type="Gene3D" id="1.10.110.10">
    <property type="entry name" value="Plant lipid-transfer and hydrophobic proteins"/>
    <property type="match status" value="1"/>
</dbReference>
<proteinExistence type="inferred from homology"/>
<dbReference type="EMBL" id="BTGU01000006">
    <property type="protein sequence ID" value="GMN36433.1"/>
    <property type="molecule type" value="Genomic_DNA"/>
</dbReference>
<evidence type="ECO:0000256" key="5">
    <source>
        <dbReference type="ARBA" id="ARBA00023157"/>
    </source>
</evidence>
<name>A0AA87ZZK4_FICCA</name>
<sequence length="123" mass="13614">MGKKMVWSQLVLGMVMFLTANSSSYSRSTSPNDISCQDAVPMLLPCQMFLKGSPPPTPSINCCLGVQKVFQQANTTEIRRNLCECFKKAAIEFGVDPARARQLPELCKIDIPFPIDPNIDCTK</sequence>
<dbReference type="Pfam" id="PF00234">
    <property type="entry name" value="Tryp_alpha_amyl"/>
    <property type="match status" value="1"/>
</dbReference>
<evidence type="ECO:0000256" key="3">
    <source>
        <dbReference type="ARBA" id="ARBA00022448"/>
    </source>
</evidence>
<evidence type="ECO:0000259" key="7">
    <source>
        <dbReference type="Pfam" id="PF00234"/>
    </source>
</evidence>
<dbReference type="PRINTS" id="PR00382">
    <property type="entry name" value="LIPIDTRNSFER"/>
</dbReference>
<comment type="function">
    <text evidence="1">Plant non-specific lipid-transfer proteins transfer phospholipids as well as galactolipids across membranes. May play a role in wax or cutin deposition in the cell walls of expanding epidermal cells and certain secretory tissues.</text>
</comment>
<evidence type="ECO:0000256" key="6">
    <source>
        <dbReference type="SAM" id="SignalP"/>
    </source>
</evidence>
<evidence type="ECO:0000256" key="4">
    <source>
        <dbReference type="ARBA" id="ARBA00023121"/>
    </source>
</evidence>
<reference evidence="8" key="1">
    <citation type="submission" date="2023-07" db="EMBL/GenBank/DDBJ databases">
        <title>draft genome sequence of fig (Ficus carica).</title>
        <authorList>
            <person name="Takahashi T."/>
            <person name="Nishimura K."/>
        </authorList>
    </citation>
    <scope>NUCLEOTIDE SEQUENCE</scope>
</reference>
<dbReference type="GO" id="GO:0008289">
    <property type="term" value="F:lipid binding"/>
    <property type="evidence" value="ECO:0007669"/>
    <property type="project" value="UniProtKB-KW"/>
</dbReference>
<feature type="chain" id="PRO_5041634442" description="Bifunctional inhibitor/plant lipid transfer protein/seed storage helical domain-containing protein" evidence="6">
    <location>
        <begin position="23"/>
        <end position="123"/>
    </location>
</feature>
<feature type="domain" description="Bifunctional inhibitor/plant lipid transfer protein/seed storage helical" evidence="7">
    <location>
        <begin position="36"/>
        <end position="121"/>
    </location>
</feature>
<comment type="similarity">
    <text evidence="2">Belongs to the plant LTP family.</text>
</comment>
<keyword evidence="6" id="KW-0732">Signal</keyword>
<evidence type="ECO:0000256" key="2">
    <source>
        <dbReference type="ARBA" id="ARBA00009748"/>
    </source>
</evidence>
<dbReference type="GO" id="GO:0006869">
    <property type="term" value="P:lipid transport"/>
    <property type="evidence" value="ECO:0007669"/>
    <property type="project" value="InterPro"/>
</dbReference>
<evidence type="ECO:0000313" key="9">
    <source>
        <dbReference type="Proteomes" id="UP001187192"/>
    </source>
</evidence>
<keyword evidence="4" id="KW-0446">Lipid-binding</keyword>